<gene>
    <name evidence="2" type="ORF">EEX84_10830</name>
</gene>
<comment type="caution">
    <text evidence="2">The sequence shown here is derived from an EMBL/GenBank/DDBJ whole genome shotgun (WGS) entry which is preliminary data.</text>
</comment>
<proteinExistence type="predicted"/>
<dbReference type="AlphaFoldDB" id="A0A3M8P665"/>
<keyword evidence="1" id="KW-1133">Transmembrane helix</keyword>
<dbReference type="EMBL" id="RIAX01000007">
    <property type="protein sequence ID" value="RNF39186.1"/>
    <property type="molecule type" value="Genomic_DNA"/>
</dbReference>
<evidence type="ECO:0000256" key="1">
    <source>
        <dbReference type="SAM" id="Phobius"/>
    </source>
</evidence>
<dbReference type="Proteomes" id="UP000275473">
    <property type="component" value="Unassembled WGS sequence"/>
</dbReference>
<evidence type="ECO:0000313" key="3">
    <source>
        <dbReference type="Proteomes" id="UP000275473"/>
    </source>
</evidence>
<keyword evidence="1" id="KW-0472">Membrane</keyword>
<name>A0A3M8P665_9BACL</name>
<keyword evidence="3" id="KW-1185">Reference proteome</keyword>
<keyword evidence="1" id="KW-0812">Transmembrane</keyword>
<reference evidence="2 3" key="1">
    <citation type="journal article" date="2018" name="Int. J. Syst. Evol. Microbiol.">
        <title>Planococcus salinus sp. nov., a moderately halophilic bacterium isolated from a saline-alkali soil.</title>
        <authorList>
            <person name="Gan L."/>
        </authorList>
    </citation>
    <scope>NUCLEOTIDE SEQUENCE [LARGE SCALE GENOMIC DNA]</scope>
    <source>
        <strain evidence="2 3">LCB217</strain>
    </source>
</reference>
<sequence length="89" mass="10658">MYFSECFEIERLMKKGGFIIKDYLLRTVWILPNILMYFTSLGLVIFVSVFYRDLNNPFLFVYLGFVVLTMLFAVFGTYKIILWIREGKM</sequence>
<organism evidence="2 3">
    <name type="scientific">Planococcus salinus</name>
    <dbReference type="NCBI Taxonomy" id="1848460"/>
    <lineage>
        <taxon>Bacteria</taxon>
        <taxon>Bacillati</taxon>
        <taxon>Bacillota</taxon>
        <taxon>Bacilli</taxon>
        <taxon>Bacillales</taxon>
        <taxon>Caryophanaceae</taxon>
        <taxon>Planococcus</taxon>
    </lineage>
</organism>
<evidence type="ECO:0000313" key="2">
    <source>
        <dbReference type="EMBL" id="RNF39186.1"/>
    </source>
</evidence>
<protein>
    <submittedName>
        <fullName evidence="2">Uncharacterized protein</fullName>
    </submittedName>
</protein>
<accession>A0A3M8P665</accession>
<feature type="transmembrane region" description="Helical" evidence="1">
    <location>
        <begin position="23"/>
        <end position="47"/>
    </location>
</feature>
<feature type="transmembrane region" description="Helical" evidence="1">
    <location>
        <begin position="59"/>
        <end position="84"/>
    </location>
</feature>